<accession>A0A895XI33</accession>
<feature type="transmembrane region" description="Helical" evidence="1">
    <location>
        <begin position="6"/>
        <end position="22"/>
    </location>
</feature>
<dbReference type="KEGG" id="nav:JQS30_00610"/>
<name>A0A895XI33_9ACTN</name>
<dbReference type="Proteomes" id="UP000662939">
    <property type="component" value="Chromosome"/>
</dbReference>
<reference evidence="2" key="1">
    <citation type="submission" date="2021-02" db="EMBL/GenBank/DDBJ databases">
        <title>Natronoglycomyces albus gen. nov., sp. nov, a haloalkaliphilic actinobacterium from a soda solonchak soil.</title>
        <authorList>
            <person name="Sorokin D.Y."/>
            <person name="Khijniak T.V."/>
            <person name="Zakharycheva A.P."/>
            <person name="Boueva O.V."/>
            <person name="Ariskina E.V."/>
            <person name="Hahnke R.L."/>
            <person name="Bunk B."/>
            <person name="Sproer C."/>
            <person name="Schumann P."/>
            <person name="Evtushenko L.I."/>
            <person name="Kublanov I.V."/>
        </authorList>
    </citation>
    <scope>NUCLEOTIDE SEQUENCE</scope>
    <source>
        <strain evidence="2">DSM 106290</strain>
    </source>
</reference>
<gene>
    <name evidence="2" type="ORF">JQS30_00610</name>
</gene>
<evidence type="ECO:0000313" key="3">
    <source>
        <dbReference type="Proteomes" id="UP000662939"/>
    </source>
</evidence>
<organism evidence="2 3">
    <name type="scientific">Natronoglycomyces albus</name>
    <dbReference type="NCBI Taxonomy" id="2811108"/>
    <lineage>
        <taxon>Bacteria</taxon>
        <taxon>Bacillati</taxon>
        <taxon>Actinomycetota</taxon>
        <taxon>Actinomycetes</taxon>
        <taxon>Glycomycetales</taxon>
        <taxon>Glycomycetaceae</taxon>
        <taxon>Natronoglycomyces</taxon>
    </lineage>
</organism>
<evidence type="ECO:0000313" key="2">
    <source>
        <dbReference type="EMBL" id="QSB05481.1"/>
    </source>
</evidence>
<feature type="transmembrane region" description="Helical" evidence="1">
    <location>
        <begin position="92"/>
        <end position="111"/>
    </location>
</feature>
<proteinExistence type="predicted"/>
<dbReference type="AlphaFoldDB" id="A0A895XI33"/>
<keyword evidence="1" id="KW-0812">Transmembrane</keyword>
<evidence type="ECO:0000256" key="1">
    <source>
        <dbReference type="SAM" id="Phobius"/>
    </source>
</evidence>
<keyword evidence="3" id="KW-1185">Reference proteome</keyword>
<sequence length="121" mass="13335">MIDWMYYSIQALTLGIAAYLLWETYRSQLVGRTHFIALGVIEAALVVQFITALVLVIPAAGDSKALFFSYLLTAMLVLPIAAVWGSIDRSRWGIGTVAIGCLVASALLLRVNQIWDYQVNV</sequence>
<dbReference type="RefSeq" id="WP_213171489.1">
    <property type="nucleotide sequence ID" value="NZ_CP070496.1"/>
</dbReference>
<protein>
    <submittedName>
        <fullName evidence="2">Uncharacterized protein</fullName>
    </submittedName>
</protein>
<dbReference type="EMBL" id="CP070496">
    <property type="protein sequence ID" value="QSB05481.1"/>
    <property type="molecule type" value="Genomic_DNA"/>
</dbReference>
<keyword evidence="1" id="KW-1133">Transmembrane helix</keyword>
<feature type="transmembrane region" description="Helical" evidence="1">
    <location>
        <begin position="65"/>
        <end position="85"/>
    </location>
</feature>
<keyword evidence="1" id="KW-0472">Membrane</keyword>
<feature type="transmembrane region" description="Helical" evidence="1">
    <location>
        <begin position="34"/>
        <end position="59"/>
    </location>
</feature>